<dbReference type="Pfam" id="PF08533">
    <property type="entry name" value="Glyco_hydro_42C"/>
    <property type="match status" value="1"/>
</dbReference>
<dbReference type="Gene3D" id="2.60.40.1180">
    <property type="entry name" value="Golgi alpha-mannosidase II"/>
    <property type="match status" value="1"/>
</dbReference>
<evidence type="ECO:0000313" key="2">
    <source>
        <dbReference type="EMBL" id="API51138.1"/>
    </source>
</evidence>
<dbReference type="EMBL" id="CP018228">
    <property type="protein sequence ID" value="API51138.1"/>
    <property type="molecule type" value="Genomic_DNA"/>
</dbReference>
<reference evidence="2 3" key="1">
    <citation type="submission" date="2016-11" db="EMBL/GenBank/DDBJ databases">
        <title>Rhizobium leguminosarum bv. viciae strain Vaf12 isolated from Vavilovia formosa root nodules from Russia, Dagestan.</title>
        <authorList>
            <person name="Kimeklis A."/>
        </authorList>
    </citation>
    <scope>NUCLEOTIDE SEQUENCE [LARGE SCALE GENOMIC DNA]</scope>
    <source>
        <strain evidence="2 3">Vaf-108</strain>
    </source>
</reference>
<name>A0A1L3Z697_RHILE</name>
<accession>A0A1L3Z697</accession>
<dbReference type="AlphaFoldDB" id="A0A1L3Z697"/>
<evidence type="ECO:0000259" key="1">
    <source>
        <dbReference type="Pfam" id="PF08533"/>
    </source>
</evidence>
<dbReference type="GO" id="GO:0006012">
    <property type="term" value="P:galactose metabolic process"/>
    <property type="evidence" value="ECO:0007669"/>
    <property type="project" value="InterPro"/>
</dbReference>
<dbReference type="Proteomes" id="UP000183050">
    <property type="component" value="Chromosome"/>
</dbReference>
<feature type="domain" description="Beta-galactosidase C-terminal" evidence="1">
    <location>
        <begin position="61"/>
        <end position="118"/>
    </location>
</feature>
<dbReference type="Gene3D" id="3.40.50.880">
    <property type="match status" value="1"/>
</dbReference>
<dbReference type="InterPro" id="IPR013780">
    <property type="entry name" value="Glyco_hydro_b"/>
</dbReference>
<dbReference type="InterPro" id="IPR003476">
    <property type="entry name" value="Glyco_hydro_42"/>
</dbReference>
<dbReference type="PANTHER" id="PTHR36447:SF1">
    <property type="entry name" value="BETA-GALACTOSIDASE GANA"/>
    <property type="match status" value="1"/>
</dbReference>
<proteinExistence type="predicted"/>
<dbReference type="InterPro" id="IPR013739">
    <property type="entry name" value="Beta_galactosidase_C"/>
</dbReference>
<organism evidence="2 3">
    <name type="scientific">Rhizobium leguminosarum</name>
    <dbReference type="NCBI Taxonomy" id="384"/>
    <lineage>
        <taxon>Bacteria</taxon>
        <taxon>Pseudomonadati</taxon>
        <taxon>Pseudomonadota</taxon>
        <taxon>Alphaproteobacteria</taxon>
        <taxon>Hyphomicrobiales</taxon>
        <taxon>Rhizobiaceae</taxon>
        <taxon>Rhizobium/Agrobacterium group</taxon>
        <taxon>Rhizobium</taxon>
    </lineage>
</organism>
<dbReference type="InterPro" id="IPR029062">
    <property type="entry name" value="Class_I_gatase-like"/>
</dbReference>
<sequence>MVVAWSNRYAEGQPMATSRKLGKGQVVYVGTYLTSDLTAALAERLFAPVGIEPLIGDLPDGVEVTMRMNNDRQLLFIQNYTDQPAAIGGIPAGRDLLDDEKPVAGRLDLEGYGCAIIELAG</sequence>
<dbReference type="PANTHER" id="PTHR36447">
    <property type="entry name" value="BETA-GALACTOSIDASE GANA"/>
    <property type="match status" value="1"/>
</dbReference>
<gene>
    <name evidence="2" type="ORF">BMW22_05355</name>
</gene>
<dbReference type="GO" id="GO:0004565">
    <property type="term" value="F:beta-galactosidase activity"/>
    <property type="evidence" value="ECO:0007669"/>
    <property type="project" value="InterPro"/>
</dbReference>
<protein>
    <recommendedName>
        <fullName evidence="1">Beta-galactosidase C-terminal domain-containing protein</fullName>
    </recommendedName>
</protein>
<evidence type="ECO:0000313" key="3">
    <source>
        <dbReference type="Proteomes" id="UP000183050"/>
    </source>
</evidence>